<evidence type="ECO:0000313" key="4">
    <source>
        <dbReference type="Proteomes" id="UP000281955"/>
    </source>
</evidence>
<comment type="caution">
    <text evidence="3">The sequence shown here is derived from an EMBL/GenBank/DDBJ whole genome shotgun (WGS) entry which is preliminary data.</text>
</comment>
<sequence length="350" mass="36464">MADARLHRHVAAFVRAGLSVEVLGLGDPAGAPAGAARVTTHPRGSLARRGLDALLLPWRSRGRVLMVVDPDTLPAAYACSLLRRRPLVADVHEDYARLLRDRSWARGAVGLVARAVVSAANAVAGRADVTVVADEHVPPAAARDRRVVRNLPDGGYLPEPGPPEPAPRAVSVGDLRRSRGLFTMLDALADAPGWTLDLVGPVAPADAAALDAWLADSPAADRVRLHGRLPPRAAWALAAGAWAGLAVLDDTPAFRDAVPTKLYEFLGAGLAFAVTPLPRMVELAGESGAGVVVADSAGLAAALRGWAEDPGSLERSRASAREWAAANLYGPSAYDDLAAAVARLARKDAT</sequence>
<evidence type="ECO:0000313" key="3">
    <source>
        <dbReference type="EMBL" id="RKS71482.1"/>
    </source>
</evidence>
<feature type="domain" description="Spore protein YkvP/CgeB glycosyl transferase-like" evidence="2">
    <location>
        <begin position="184"/>
        <end position="322"/>
    </location>
</feature>
<evidence type="ECO:0000259" key="2">
    <source>
        <dbReference type="Pfam" id="PF13524"/>
    </source>
</evidence>
<name>A0A420XLW5_9ACTN</name>
<dbReference type="GO" id="GO:0016740">
    <property type="term" value="F:transferase activity"/>
    <property type="evidence" value="ECO:0007669"/>
    <property type="project" value="UniProtKB-KW"/>
</dbReference>
<dbReference type="SUPFAM" id="SSF53756">
    <property type="entry name" value="UDP-Glycosyltransferase/glycogen phosphorylase"/>
    <property type="match status" value="1"/>
</dbReference>
<keyword evidence="3" id="KW-0808">Transferase</keyword>
<dbReference type="InterPro" id="IPR055259">
    <property type="entry name" value="YkvP/CgeB_Glyco_trans-like"/>
</dbReference>
<protein>
    <submittedName>
        <fullName evidence="3">Glycosyltransferase involved in cell wall biosynthesis</fullName>
    </submittedName>
</protein>
<dbReference type="AlphaFoldDB" id="A0A420XLW5"/>
<reference evidence="3 4" key="1">
    <citation type="submission" date="2018-10" db="EMBL/GenBank/DDBJ databases">
        <title>Genomic Encyclopedia of Archaeal and Bacterial Type Strains, Phase II (KMG-II): from individual species to whole genera.</title>
        <authorList>
            <person name="Goeker M."/>
        </authorList>
    </citation>
    <scope>NUCLEOTIDE SEQUENCE [LARGE SCALE GENOMIC DNA]</scope>
    <source>
        <strain evidence="3 4">RP-AC37</strain>
    </source>
</reference>
<gene>
    <name evidence="3" type="ORF">CLV35_3280</name>
</gene>
<proteinExistence type="predicted"/>
<feature type="region of interest" description="Disordered" evidence="1">
    <location>
        <begin position="151"/>
        <end position="170"/>
    </location>
</feature>
<keyword evidence="4" id="KW-1185">Reference proteome</keyword>
<dbReference type="EMBL" id="RBWV01000014">
    <property type="protein sequence ID" value="RKS71482.1"/>
    <property type="molecule type" value="Genomic_DNA"/>
</dbReference>
<dbReference type="Pfam" id="PF13524">
    <property type="entry name" value="Glyco_trans_1_2"/>
    <property type="match status" value="1"/>
</dbReference>
<dbReference type="InParanoid" id="A0A420XLW5"/>
<organism evidence="3 4">
    <name type="scientific">Motilibacter peucedani</name>
    <dbReference type="NCBI Taxonomy" id="598650"/>
    <lineage>
        <taxon>Bacteria</taxon>
        <taxon>Bacillati</taxon>
        <taxon>Actinomycetota</taxon>
        <taxon>Actinomycetes</taxon>
        <taxon>Motilibacterales</taxon>
        <taxon>Motilibacteraceae</taxon>
        <taxon>Motilibacter</taxon>
    </lineage>
</organism>
<dbReference type="Gene3D" id="3.40.50.2000">
    <property type="entry name" value="Glycogen Phosphorylase B"/>
    <property type="match status" value="1"/>
</dbReference>
<dbReference type="Proteomes" id="UP000281955">
    <property type="component" value="Unassembled WGS sequence"/>
</dbReference>
<accession>A0A420XLW5</accession>
<evidence type="ECO:0000256" key="1">
    <source>
        <dbReference type="SAM" id="MobiDB-lite"/>
    </source>
</evidence>